<feature type="transmembrane region" description="Helical" evidence="2">
    <location>
        <begin position="94"/>
        <end position="113"/>
    </location>
</feature>
<proteinExistence type="predicted"/>
<dbReference type="RefSeq" id="WP_068618286.1">
    <property type="nucleotide sequence ID" value="NZ_CP016268.1"/>
</dbReference>
<keyword evidence="2" id="KW-1133">Transmembrane helix</keyword>
<evidence type="ECO:0000313" key="3">
    <source>
        <dbReference type="EMBL" id="ANO52703.1"/>
    </source>
</evidence>
<dbReference type="AlphaFoldDB" id="A0A193LJU3"/>
<keyword evidence="2" id="KW-0472">Membrane</keyword>
<organism evidence="3 4">
    <name type="scientific">Woeseia oceani</name>
    <dbReference type="NCBI Taxonomy" id="1548547"/>
    <lineage>
        <taxon>Bacteria</taxon>
        <taxon>Pseudomonadati</taxon>
        <taxon>Pseudomonadota</taxon>
        <taxon>Gammaproteobacteria</taxon>
        <taxon>Woeseiales</taxon>
        <taxon>Woeseiaceae</taxon>
        <taxon>Woeseia</taxon>
    </lineage>
</organism>
<protein>
    <recommendedName>
        <fullName evidence="5">Phage holin family protein</fullName>
    </recommendedName>
</protein>
<keyword evidence="2" id="KW-0812">Transmembrane</keyword>
<keyword evidence="4" id="KW-1185">Reference proteome</keyword>
<evidence type="ECO:0000256" key="1">
    <source>
        <dbReference type="SAM" id="MobiDB-lite"/>
    </source>
</evidence>
<reference evidence="3 4" key="1">
    <citation type="submission" date="2016-06" db="EMBL/GenBank/DDBJ databases">
        <title>Complete genome sequence of a deep-branching marine Gamma Proteobacterium Woeseia oceani type strain XK5.</title>
        <authorList>
            <person name="Mu D."/>
            <person name="Du Z."/>
        </authorList>
    </citation>
    <scope>NUCLEOTIDE SEQUENCE [LARGE SCALE GENOMIC DNA]</scope>
    <source>
        <strain evidence="3 4">XK5</strain>
    </source>
</reference>
<sequence length="139" mass="14269">MHSAANNEAADLANPSEPAGDAESVATHVAGWFGAHRARIRLISELALAEARLAATSVALMAFLGTIAAVLLLTAWGLIVAGGVFALLAAGAPLWAMLGLLAVGHLLIAGLLVRKVLALSKHLEFVATREQLQAKGMSS</sequence>
<gene>
    <name evidence="3" type="ORF">BA177_17235</name>
</gene>
<dbReference type="Proteomes" id="UP000092695">
    <property type="component" value="Chromosome"/>
</dbReference>
<name>A0A193LJU3_9GAMM</name>
<feature type="region of interest" description="Disordered" evidence="1">
    <location>
        <begin position="1"/>
        <end position="21"/>
    </location>
</feature>
<dbReference type="STRING" id="1548547.BA177_17235"/>
<evidence type="ECO:0000256" key="2">
    <source>
        <dbReference type="SAM" id="Phobius"/>
    </source>
</evidence>
<feature type="transmembrane region" description="Helical" evidence="2">
    <location>
        <begin position="58"/>
        <end position="88"/>
    </location>
</feature>
<evidence type="ECO:0000313" key="4">
    <source>
        <dbReference type="Proteomes" id="UP000092695"/>
    </source>
</evidence>
<accession>A0A193LJU3</accession>
<dbReference type="EMBL" id="CP016268">
    <property type="protein sequence ID" value="ANO52703.1"/>
    <property type="molecule type" value="Genomic_DNA"/>
</dbReference>
<evidence type="ECO:0008006" key="5">
    <source>
        <dbReference type="Google" id="ProtNLM"/>
    </source>
</evidence>
<dbReference type="KEGG" id="woc:BA177_17235"/>